<reference evidence="2 3" key="1">
    <citation type="submission" date="2017-10" db="EMBL/GenBank/DDBJ databases">
        <title>Sequencing the genomes of 1000 actinobacteria strains.</title>
        <authorList>
            <person name="Klenk H.-P."/>
        </authorList>
    </citation>
    <scope>NUCLEOTIDE SEQUENCE [LARGE SCALE GENOMIC DNA]</scope>
    <source>
        <strain evidence="2 3">DSM 18966</strain>
    </source>
</reference>
<evidence type="ECO:0000313" key="3">
    <source>
        <dbReference type="Proteomes" id="UP000225548"/>
    </source>
</evidence>
<dbReference type="RefSeq" id="WP_098455601.1">
    <property type="nucleotide sequence ID" value="NZ_PDJG01000001.1"/>
</dbReference>
<organism evidence="2 3">
    <name type="scientific">Sanguibacter antarcticus</name>
    <dbReference type="NCBI Taxonomy" id="372484"/>
    <lineage>
        <taxon>Bacteria</taxon>
        <taxon>Bacillati</taxon>
        <taxon>Actinomycetota</taxon>
        <taxon>Actinomycetes</taxon>
        <taxon>Micrococcales</taxon>
        <taxon>Sanguibacteraceae</taxon>
        <taxon>Sanguibacter</taxon>
    </lineage>
</organism>
<dbReference type="InterPro" id="IPR029062">
    <property type="entry name" value="Class_I_gatase-like"/>
</dbReference>
<evidence type="ECO:0000313" key="2">
    <source>
        <dbReference type="EMBL" id="PFG34590.1"/>
    </source>
</evidence>
<dbReference type="InterPro" id="IPR044992">
    <property type="entry name" value="ChyE-like"/>
</dbReference>
<evidence type="ECO:0000259" key="1">
    <source>
        <dbReference type="Pfam" id="PF00117"/>
    </source>
</evidence>
<accession>A0A2A9E8V3</accession>
<dbReference type="GO" id="GO:0005829">
    <property type="term" value="C:cytosol"/>
    <property type="evidence" value="ECO:0007669"/>
    <property type="project" value="TreeGrafter"/>
</dbReference>
<dbReference type="OrthoDB" id="5196541at2"/>
<dbReference type="PANTHER" id="PTHR42695:SF5">
    <property type="entry name" value="GLUTAMINE AMIDOTRANSFERASE YLR126C-RELATED"/>
    <property type="match status" value="1"/>
</dbReference>
<dbReference type="NCBIfam" id="NF005743">
    <property type="entry name" value="PRK07567.1"/>
    <property type="match status" value="1"/>
</dbReference>
<gene>
    <name evidence="2" type="ORF">ATL42_2507</name>
</gene>
<dbReference type="Proteomes" id="UP000225548">
    <property type="component" value="Unassembled WGS sequence"/>
</dbReference>
<dbReference type="InterPro" id="IPR017926">
    <property type="entry name" value="GATASE"/>
</dbReference>
<dbReference type="Pfam" id="PF00117">
    <property type="entry name" value="GATase"/>
    <property type="match status" value="1"/>
</dbReference>
<comment type="caution">
    <text evidence="2">The sequence shown here is derived from an EMBL/GenBank/DDBJ whole genome shotgun (WGS) entry which is preliminary data.</text>
</comment>
<dbReference type="SUPFAM" id="SSF52317">
    <property type="entry name" value="Class I glutamine amidotransferase-like"/>
    <property type="match status" value="1"/>
</dbReference>
<protein>
    <submittedName>
        <fullName evidence="2">GMP synthase (Glutamine-hydrolysing)</fullName>
    </submittedName>
</protein>
<dbReference type="Gene3D" id="3.40.50.880">
    <property type="match status" value="1"/>
</dbReference>
<proteinExistence type="predicted"/>
<dbReference type="PANTHER" id="PTHR42695">
    <property type="entry name" value="GLUTAMINE AMIDOTRANSFERASE YLR126C-RELATED"/>
    <property type="match status" value="1"/>
</dbReference>
<name>A0A2A9E8V3_9MICO</name>
<feature type="domain" description="Glutamine amidotransferase" evidence="1">
    <location>
        <begin position="49"/>
        <end position="192"/>
    </location>
</feature>
<sequence>MRPFLLLASREDDAAADSEVAAFRRCGGLPADGLHRIRMEAGPLPTLDLDDYSGVFVGGSPFTSSDPEAEKSDVQVRVEKEILGLLDEIVDRDFPYLGACYGVGTLGVQQGAVVDTTYGEPVSAVPVTLSADGLADPLLAGMPPVFHAYVGHKEACTRLPDSAVLLASSPSCPVQMFRVRTNLYATQFHPELDVRGLVERIELYQGNGYFPLGEADSVIAEVRRTAVTHPSRIMRNFVERYART</sequence>
<dbReference type="EMBL" id="PDJG01000001">
    <property type="protein sequence ID" value="PFG34590.1"/>
    <property type="molecule type" value="Genomic_DNA"/>
</dbReference>
<dbReference type="PROSITE" id="PS51273">
    <property type="entry name" value="GATASE_TYPE_1"/>
    <property type="match status" value="1"/>
</dbReference>
<keyword evidence="3" id="KW-1185">Reference proteome</keyword>
<dbReference type="CDD" id="cd01741">
    <property type="entry name" value="GATase1_1"/>
    <property type="match status" value="1"/>
</dbReference>
<dbReference type="AlphaFoldDB" id="A0A2A9E8V3"/>